<proteinExistence type="predicted"/>
<gene>
    <name evidence="2" type="ORF">GMARGA_LOCUS34671</name>
</gene>
<sequence>KTIVGHISDTNDNAEHTKKRTKVVQDNKKGDRNQVYQRTKKEEPMDQIPPQQSQNRESQTDLRQLQRVNTIERKTKAAEGMTSKEVEIMRKKEMNGILKEIEDMI</sequence>
<protein>
    <submittedName>
        <fullName evidence="2">14304_t:CDS:1</fullName>
    </submittedName>
</protein>
<evidence type="ECO:0000313" key="3">
    <source>
        <dbReference type="Proteomes" id="UP000789901"/>
    </source>
</evidence>
<feature type="compositionally biased region" description="Basic and acidic residues" evidence="1">
    <location>
        <begin position="23"/>
        <end position="32"/>
    </location>
</feature>
<feature type="region of interest" description="Disordered" evidence="1">
    <location>
        <begin position="1"/>
        <end position="63"/>
    </location>
</feature>
<reference evidence="2 3" key="1">
    <citation type="submission" date="2021-06" db="EMBL/GenBank/DDBJ databases">
        <authorList>
            <person name="Kallberg Y."/>
            <person name="Tangrot J."/>
            <person name="Rosling A."/>
        </authorList>
    </citation>
    <scope>NUCLEOTIDE SEQUENCE [LARGE SCALE GENOMIC DNA]</scope>
    <source>
        <strain evidence="2 3">120-4 pot B 10/14</strain>
    </source>
</reference>
<keyword evidence="3" id="KW-1185">Reference proteome</keyword>
<evidence type="ECO:0000256" key="1">
    <source>
        <dbReference type="SAM" id="MobiDB-lite"/>
    </source>
</evidence>
<feature type="compositionally biased region" description="Polar residues" evidence="1">
    <location>
        <begin position="49"/>
        <end position="63"/>
    </location>
</feature>
<comment type="caution">
    <text evidence="2">The sequence shown here is derived from an EMBL/GenBank/DDBJ whole genome shotgun (WGS) entry which is preliminary data.</text>
</comment>
<accession>A0ABN7WT88</accession>
<evidence type="ECO:0000313" key="2">
    <source>
        <dbReference type="EMBL" id="CAG8839933.1"/>
    </source>
</evidence>
<dbReference type="Proteomes" id="UP000789901">
    <property type="component" value="Unassembled WGS sequence"/>
</dbReference>
<dbReference type="EMBL" id="CAJVQB010061610">
    <property type="protein sequence ID" value="CAG8839933.1"/>
    <property type="molecule type" value="Genomic_DNA"/>
</dbReference>
<feature type="non-terminal residue" evidence="2">
    <location>
        <position position="1"/>
    </location>
</feature>
<name>A0ABN7WT88_GIGMA</name>
<organism evidence="2 3">
    <name type="scientific">Gigaspora margarita</name>
    <dbReference type="NCBI Taxonomy" id="4874"/>
    <lineage>
        <taxon>Eukaryota</taxon>
        <taxon>Fungi</taxon>
        <taxon>Fungi incertae sedis</taxon>
        <taxon>Mucoromycota</taxon>
        <taxon>Glomeromycotina</taxon>
        <taxon>Glomeromycetes</taxon>
        <taxon>Diversisporales</taxon>
        <taxon>Gigasporaceae</taxon>
        <taxon>Gigaspora</taxon>
    </lineage>
</organism>